<feature type="compositionally biased region" description="Low complexity" evidence="8">
    <location>
        <begin position="80"/>
        <end position="91"/>
    </location>
</feature>
<evidence type="ECO:0000256" key="5">
    <source>
        <dbReference type="ARBA" id="ARBA00023163"/>
    </source>
</evidence>
<comment type="caution">
    <text evidence="10">The sequence shown here is derived from an EMBL/GenBank/DDBJ whole genome shotgun (WGS) entry which is preliminary data.</text>
</comment>
<dbReference type="GO" id="GO:0000978">
    <property type="term" value="F:RNA polymerase II cis-regulatory region sequence-specific DNA binding"/>
    <property type="evidence" value="ECO:0007669"/>
    <property type="project" value="TreeGrafter"/>
</dbReference>
<protein>
    <recommendedName>
        <fullName evidence="9">Grh/CP2 DB domain-containing protein</fullName>
    </recommendedName>
</protein>
<keyword evidence="4 7" id="KW-0238">DNA-binding</keyword>
<feature type="region of interest" description="Disordered" evidence="8">
    <location>
        <begin position="313"/>
        <end position="332"/>
    </location>
</feature>
<dbReference type="Proteomes" id="UP001168990">
    <property type="component" value="Unassembled WGS sequence"/>
</dbReference>
<dbReference type="PROSITE" id="PS51968">
    <property type="entry name" value="GRH_CP2_DB"/>
    <property type="match status" value="1"/>
</dbReference>
<feature type="compositionally biased region" description="Basic and acidic residues" evidence="8">
    <location>
        <begin position="313"/>
        <end position="330"/>
    </location>
</feature>
<reference evidence="10" key="2">
    <citation type="submission" date="2023-03" db="EMBL/GenBank/DDBJ databases">
        <authorList>
            <person name="Inwood S.N."/>
            <person name="Skelly J.G."/>
            <person name="Guhlin J."/>
            <person name="Harrop T.W.R."/>
            <person name="Goldson S.G."/>
            <person name="Dearden P.K."/>
        </authorList>
    </citation>
    <scope>NUCLEOTIDE SEQUENCE</scope>
    <source>
        <strain evidence="10">Irish</strain>
        <tissue evidence="10">Whole body</tissue>
    </source>
</reference>
<feature type="domain" description="Grh/CP2 DB" evidence="9">
    <location>
        <begin position="138"/>
        <end position="365"/>
    </location>
</feature>
<dbReference type="SUPFAM" id="SSF47769">
    <property type="entry name" value="SAM/Pointed domain"/>
    <property type="match status" value="1"/>
</dbReference>
<evidence type="ECO:0000256" key="7">
    <source>
        <dbReference type="PROSITE-ProRule" id="PRU01313"/>
    </source>
</evidence>
<organism evidence="10 11">
    <name type="scientific">Microctonus aethiopoides</name>
    <dbReference type="NCBI Taxonomy" id="144406"/>
    <lineage>
        <taxon>Eukaryota</taxon>
        <taxon>Metazoa</taxon>
        <taxon>Ecdysozoa</taxon>
        <taxon>Arthropoda</taxon>
        <taxon>Hexapoda</taxon>
        <taxon>Insecta</taxon>
        <taxon>Pterygota</taxon>
        <taxon>Neoptera</taxon>
        <taxon>Endopterygota</taxon>
        <taxon>Hymenoptera</taxon>
        <taxon>Apocrita</taxon>
        <taxon>Ichneumonoidea</taxon>
        <taxon>Braconidae</taxon>
        <taxon>Euphorinae</taxon>
        <taxon>Microctonus</taxon>
    </lineage>
</organism>
<dbReference type="InterPro" id="IPR007604">
    <property type="entry name" value="CP2"/>
</dbReference>
<proteinExistence type="inferred from homology"/>
<evidence type="ECO:0000256" key="4">
    <source>
        <dbReference type="ARBA" id="ARBA00023125"/>
    </source>
</evidence>
<name>A0AA39EY31_9HYME</name>
<dbReference type="AlphaFoldDB" id="A0AA39EY31"/>
<dbReference type="InterPro" id="IPR041418">
    <property type="entry name" value="SAM_3"/>
</dbReference>
<keyword evidence="11" id="KW-1185">Reference proteome</keyword>
<dbReference type="InterPro" id="IPR057520">
    <property type="entry name" value="GRHL1/CP2_C"/>
</dbReference>
<dbReference type="PANTHER" id="PTHR11037">
    <property type="entry name" value="TRANSCRIPTION FACTOR CP2"/>
    <property type="match status" value="1"/>
</dbReference>
<keyword evidence="5" id="KW-0804">Transcription</keyword>
<sequence>MTSPLNFSGSSSSSSSSSFFNLFLNQVSQRNTTSVRQNISDNVQSVEPDSNHDGNNVVNNDSTITAIGSKSSAINHRNVKNNVNDVGNNTNEIVNNDRRTSEAAASFQFLYSNNDDYPTASSTGNHVSSSQQGIEFNEDSRFQYVLAAATSIATKINEETLTYLNQGQSYEIKLKKLGDLSAYRGKILKSTIRICFHDRRLQYTEREQILSWQRARPGERLLEVDIPLSYGVLDIVQSSSKSSVEFMWDPTKEVGVYIKVNCISTEFTPKKHGGEKGVPFKINVETLLPGGPRLHAASCQIKVFKLKGADRKHKQDRDKILRRPSHEQEKYQPSYDCTVLSDIPLDSLSPFTLMSQTETNPTISHDAIAPQIPVNIPEGSSPLSAVNSPVSESSSEDSTTIMPTSSNDPYRSFVGSHPPPKNRNIQEAAAWLRKYFPAHESTFVNYSGIDLLNLTRQELIQFCGPLDGIRMYNEIIEKAPVPKLVIYCALEADEQPIWKIIRLFEKTSDALTEKLSTVFNLPKDRLHSILFQGPRGIHVLICNDLVSYMEKDSVYLVQILKDSPVGYFKLLLKPYDG</sequence>
<dbReference type="GO" id="GO:0005634">
    <property type="term" value="C:nucleus"/>
    <property type="evidence" value="ECO:0007669"/>
    <property type="project" value="UniProtKB-SubCell"/>
</dbReference>
<dbReference type="GO" id="GO:0001228">
    <property type="term" value="F:DNA-binding transcription activator activity, RNA polymerase II-specific"/>
    <property type="evidence" value="ECO:0007669"/>
    <property type="project" value="TreeGrafter"/>
</dbReference>
<evidence type="ECO:0000313" key="10">
    <source>
        <dbReference type="EMBL" id="KAK0158954.1"/>
    </source>
</evidence>
<evidence type="ECO:0000256" key="6">
    <source>
        <dbReference type="ARBA" id="ARBA00023242"/>
    </source>
</evidence>
<keyword evidence="6 7" id="KW-0539">Nucleus</keyword>
<evidence type="ECO:0000259" key="9">
    <source>
        <dbReference type="PROSITE" id="PS51968"/>
    </source>
</evidence>
<evidence type="ECO:0000256" key="8">
    <source>
        <dbReference type="SAM" id="MobiDB-lite"/>
    </source>
</evidence>
<dbReference type="InterPro" id="IPR013761">
    <property type="entry name" value="SAM/pointed_sf"/>
</dbReference>
<dbReference type="Pfam" id="PF25416">
    <property type="entry name" value="GRHL1_C"/>
    <property type="match status" value="1"/>
</dbReference>
<dbReference type="EMBL" id="JAQQBS010001424">
    <property type="protein sequence ID" value="KAK0158954.1"/>
    <property type="molecule type" value="Genomic_DNA"/>
</dbReference>
<evidence type="ECO:0000256" key="2">
    <source>
        <dbReference type="ARBA" id="ARBA00010852"/>
    </source>
</evidence>
<dbReference type="InterPro" id="IPR040167">
    <property type="entry name" value="TF_CP2-like"/>
</dbReference>
<keyword evidence="3" id="KW-0805">Transcription regulation</keyword>
<feature type="region of interest" description="Disordered" evidence="8">
    <location>
        <begin position="75"/>
        <end position="96"/>
    </location>
</feature>
<dbReference type="PANTHER" id="PTHR11037:SF21">
    <property type="entry name" value="GEMINI, ISOFORM C"/>
    <property type="match status" value="1"/>
</dbReference>
<gene>
    <name evidence="10" type="ORF">PV328_009888</name>
</gene>
<reference evidence="10" key="1">
    <citation type="journal article" date="2023" name="bioRxiv">
        <title>Scaffold-level genome assemblies of two parasitoid biocontrol wasps reveal the parthenogenesis mechanism and an associated novel virus.</title>
        <authorList>
            <person name="Inwood S."/>
            <person name="Skelly J."/>
            <person name="Guhlin J."/>
            <person name="Harrop T."/>
            <person name="Goldson S."/>
            <person name="Dearden P."/>
        </authorList>
    </citation>
    <scope>NUCLEOTIDE SEQUENCE</scope>
    <source>
        <strain evidence="10">Irish</strain>
        <tissue evidence="10">Whole body</tissue>
    </source>
</reference>
<feature type="compositionally biased region" description="Polar residues" evidence="8">
    <location>
        <begin position="399"/>
        <end position="408"/>
    </location>
</feature>
<evidence type="ECO:0000313" key="11">
    <source>
        <dbReference type="Proteomes" id="UP001168990"/>
    </source>
</evidence>
<accession>A0AA39EY31</accession>
<dbReference type="Pfam" id="PF04516">
    <property type="entry name" value="CP2"/>
    <property type="match status" value="1"/>
</dbReference>
<comment type="similarity">
    <text evidence="2">Belongs to the grh/CP2 family. CP2 subfamily.</text>
</comment>
<evidence type="ECO:0000256" key="1">
    <source>
        <dbReference type="ARBA" id="ARBA00004123"/>
    </source>
</evidence>
<feature type="region of interest" description="Disordered" evidence="8">
    <location>
        <begin position="379"/>
        <end position="408"/>
    </location>
</feature>
<evidence type="ECO:0000256" key="3">
    <source>
        <dbReference type="ARBA" id="ARBA00023015"/>
    </source>
</evidence>
<comment type="subcellular location">
    <subcellularLocation>
        <location evidence="1 7">Nucleus</location>
    </subcellularLocation>
</comment>
<feature type="compositionally biased region" description="Low complexity" evidence="8">
    <location>
        <begin position="384"/>
        <end position="398"/>
    </location>
</feature>
<dbReference type="Pfam" id="PF18016">
    <property type="entry name" value="SAM_3"/>
    <property type="match status" value="1"/>
</dbReference>